<evidence type="ECO:0000256" key="1">
    <source>
        <dbReference type="SAM" id="SignalP"/>
    </source>
</evidence>
<proteinExistence type="predicted"/>
<evidence type="ECO:0000313" key="3">
    <source>
        <dbReference type="Proteomes" id="UP001141806"/>
    </source>
</evidence>
<sequence>MLGGPSNLLLLGFCCISSLLQATSNRVNYASFKEEASTIARDDGATLSSSSEAVISDEELEARPRQGRIHVYRIEEATNGQAEAIPTDSDDHMEAEGEDLRARIDLHIDGFKRRMLINIIGVEERVQTLKATCARMTQHMEVTQHDV</sequence>
<keyword evidence="3" id="KW-1185">Reference proteome</keyword>
<organism evidence="2 3">
    <name type="scientific">Protea cynaroides</name>
    <dbReference type="NCBI Taxonomy" id="273540"/>
    <lineage>
        <taxon>Eukaryota</taxon>
        <taxon>Viridiplantae</taxon>
        <taxon>Streptophyta</taxon>
        <taxon>Embryophyta</taxon>
        <taxon>Tracheophyta</taxon>
        <taxon>Spermatophyta</taxon>
        <taxon>Magnoliopsida</taxon>
        <taxon>Proteales</taxon>
        <taxon>Proteaceae</taxon>
        <taxon>Protea</taxon>
    </lineage>
</organism>
<feature type="signal peptide" evidence="1">
    <location>
        <begin position="1"/>
        <end position="22"/>
    </location>
</feature>
<reference evidence="2" key="1">
    <citation type="journal article" date="2023" name="Plant J.">
        <title>The genome of the king protea, Protea cynaroides.</title>
        <authorList>
            <person name="Chang J."/>
            <person name="Duong T.A."/>
            <person name="Schoeman C."/>
            <person name="Ma X."/>
            <person name="Roodt D."/>
            <person name="Barker N."/>
            <person name="Li Z."/>
            <person name="Van de Peer Y."/>
            <person name="Mizrachi E."/>
        </authorList>
    </citation>
    <scope>NUCLEOTIDE SEQUENCE</scope>
    <source>
        <tissue evidence="2">Young leaves</tissue>
    </source>
</reference>
<accession>A0A9Q0HCG5</accession>
<dbReference type="AlphaFoldDB" id="A0A9Q0HCG5"/>
<gene>
    <name evidence="2" type="ORF">NE237_021482</name>
</gene>
<comment type="caution">
    <text evidence="2">The sequence shown here is derived from an EMBL/GenBank/DDBJ whole genome shotgun (WGS) entry which is preliminary data.</text>
</comment>
<protein>
    <submittedName>
        <fullName evidence="2">Uncharacterized protein</fullName>
    </submittedName>
</protein>
<dbReference type="Proteomes" id="UP001141806">
    <property type="component" value="Unassembled WGS sequence"/>
</dbReference>
<name>A0A9Q0HCG5_9MAGN</name>
<evidence type="ECO:0000313" key="2">
    <source>
        <dbReference type="EMBL" id="KAJ4961572.1"/>
    </source>
</evidence>
<dbReference type="EMBL" id="JAMYWD010000009">
    <property type="protein sequence ID" value="KAJ4961572.1"/>
    <property type="molecule type" value="Genomic_DNA"/>
</dbReference>
<keyword evidence="1" id="KW-0732">Signal</keyword>
<feature type="chain" id="PRO_5040116153" evidence="1">
    <location>
        <begin position="23"/>
        <end position="147"/>
    </location>
</feature>